<name>G8JT66_ERECY</name>
<dbReference type="EMBL" id="CP002500">
    <property type="protein sequence ID" value="AET39219.1"/>
    <property type="molecule type" value="Genomic_DNA"/>
</dbReference>
<dbReference type="AlphaFoldDB" id="G8JT66"/>
<organism evidence="1 2">
    <name type="scientific">Eremothecium cymbalariae (strain CBS 270.75 / DBVPG 7215 / KCTC 17166 / NRRL Y-17582)</name>
    <name type="common">Yeast</name>
    <dbReference type="NCBI Taxonomy" id="931890"/>
    <lineage>
        <taxon>Eukaryota</taxon>
        <taxon>Fungi</taxon>
        <taxon>Dikarya</taxon>
        <taxon>Ascomycota</taxon>
        <taxon>Saccharomycotina</taxon>
        <taxon>Saccharomycetes</taxon>
        <taxon>Saccharomycetales</taxon>
        <taxon>Saccharomycetaceae</taxon>
        <taxon>Eremothecium</taxon>
    </lineage>
</organism>
<dbReference type="HOGENOM" id="CLU_043424_0_0_1"/>
<dbReference type="OMA" id="FRWCLQF"/>
<keyword evidence="2" id="KW-1185">Reference proteome</keyword>
<dbReference type="InParanoid" id="G8JT66"/>
<dbReference type="OrthoDB" id="4065753at2759"/>
<dbReference type="STRING" id="931890.G8JT66"/>
<dbReference type="GeneID" id="11469331"/>
<dbReference type="RefSeq" id="XP_003646036.1">
    <property type="nucleotide sequence ID" value="XM_003645988.1"/>
</dbReference>
<dbReference type="FunCoup" id="G8JT66">
    <property type="interactions" value="16"/>
</dbReference>
<accession>G8JT66</accession>
<proteinExistence type="predicted"/>
<dbReference type="KEGG" id="erc:Ecym_4140"/>
<sequence>MCLPRVQKIDRTELSRRINETLVYIPDIDFEPKYLVKRLCSSEYEVNYIVMIKSILIYLDFCDGNYNLAFHGFRWILQFIHELRKYSQLINSHIIGSLHYERSLSLYALKSLLLDPQAHKKQKTNMVRVRNSRLDLIEGLLTNILECTFSYDMIYRSFNEQHMISQLFFNFGETYETMAILTGTVTPFQYAPNLPDCAIRPQRQHLNSMVRKYILAATLSLQGDEITMIVALQKILTGMLLYGGVNISHLYFFYEALRHITVHATKTGETNLKGIKYANSAITRHSITLIKQIIMLWEKSNNKNSSCPMVLVKSTNEIVLVDKATKNEPQKQETHCYSLFISSLKLKAVHKTSNSEFEIDDSVHQESLQLIKFWEQCYKEHKGRLPENLAHLLNAL</sequence>
<protein>
    <submittedName>
        <fullName evidence="1">Uncharacterized protein</fullName>
    </submittedName>
</protein>
<evidence type="ECO:0000313" key="1">
    <source>
        <dbReference type="EMBL" id="AET39219.1"/>
    </source>
</evidence>
<evidence type="ECO:0000313" key="2">
    <source>
        <dbReference type="Proteomes" id="UP000006790"/>
    </source>
</evidence>
<gene>
    <name evidence="1" type="ordered locus">Ecym_4140</name>
</gene>
<dbReference type="eggNOG" id="ENOG502S0MP">
    <property type="taxonomic scope" value="Eukaryota"/>
</dbReference>
<dbReference type="Proteomes" id="UP000006790">
    <property type="component" value="Chromosome 4"/>
</dbReference>
<reference evidence="2" key="1">
    <citation type="journal article" date="2012" name="G3 (Bethesda)">
        <title>Pichia sorbitophila, an interspecies yeast hybrid reveals early steps of genome resolution following polyploidization.</title>
        <authorList>
            <person name="Leh Louis V."/>
            <person name="Despons L."/>
            <person name="Friedrich A."/>
            <person name="Martin T."/>
            <person name="Durrens P."/>
            <person name="Casaregola S."/>
            <person name="Neuveglise C."/>
            <person name="Fairhead C."/>
            <person name="Marck C."/>
            <person name="Cruz J.A."/>
            <person name="Straub M.L."/>
            <person name="Kugler V."/>
            <person name="Sacerdot C."/>
            <person name="Uzunov Z."/>
            <person name="Thierry A."/>
            <person name="Weiss S."/>
            <person name="Bleykasten C."/>
            <person name="De Montigny J."/>
            <person name="Jacques N."/>
            <person name="Jung P."/>
            <person name="Lemaire M."/>
            <person name="Mallet S."/>
            <person name="Morel G."/>
            <person name="Richard G.F."/>
            <person name="Sarkar A."/>
            <person name="Savel G."/>
            <person name="Schacherer J."/>
            <person name="Seret M.L."/>
            <person name="Talla E."/>
            <person name="Samson G."/>
            <person name="Jubin C."/>
            <person name="Poulain J."/>
            <person name="Vacherie B."/>
            <person name="Barbe V."/>
            <person name="Pelletier E."/>
            <person name="Sherman D.J."/>
            <person name="Westhof E."/>
            <person name="Weissenbach J."/>
            <person name="Baret P.V."/>
            <person name="Wincker P."/>
            <person name="Gaillardin C."/>
            <person name="Dujon B."/>
            <person name="Souciet J.L."/>
        </authorList>
    </citation>
    <scope>NUCLEOTIDE SEQUENCE [LARGE SCALE GENOMIC DNA]</scope>
    <source>
        <strain evidence="2">CBS 270.75 / DBVPG 7215 / KCTC 17166 / NRRL Y-17582</strain>
    </source>
</reference>